<sequence length="184" mass="20753">MLKNGFLALCFAFVPGAGQMYQGYMKRGFSVALLFAASVVAAELVPVCIALVPVIYMYSFFDALDLRAKMKAGEHPEDVVPFGLDKAQPWQKLSRNSYKIVGWVFVGLGVYSMYNTVIMRFVWYLRDYLGYDNPWASMFHTLMDSVPQVAVALGLIYLGWRMVRKPVQDVPALPSWDEEQEGGN</sequence>
<dbReference type="Proteomes" id="UP000713596">
    <property type="component" value="Unassembled WGS sequence"/>
</dbReference>
<reference evidence="2" key="1">
    <citation type="journal article" date="2021" name="PeerJ">
        <title>Extensive microbial diversity within the chicken gut microbiome revealed by metagenomics and culture.</title>
        <authorList>
            <person name="Gilroy R."/>
            <person name="Ravi A."/>
            <person name="Getino M."/>
            <person name="Pursley I."/>
            <person name="Horton D.L."/>
            <person name="Alikhan N.F."/>
            <person name="Baker D."/>
            <person name="Gharbi K."/>
            <person name="Hall N."/>
            <person name="Watson M."/>
            <person name="Adriaenssens E.M."/>
            <person name="Foster-Nyarko E."/>
            <person name="Jarju S."/>
            <person name="Secka A."/>
            <person name="Antonio M."/>
            <person name="Oren A."/>
            <person name="Chaudhuri R.R."/>
            <person name="La Ragione R."/>
            <person name="Hildebrand F."/>
            <person name="Pallen M.J."/>
        </authorList>
    </citation>
    <scope>NUCLEOTIDE SEQUENCE</scope>
    <source>
        <strain evidence="2">B5_2728</strain>
    </source>
</reference>
<protein>
    <submittedName>
        <fullName evidence="2">Uncharacterized protein</fullName>
    </submittedName>
</protein>
<evidence type="ECO:0000256" key="1">
    <source>
        <dbReference type="SAM" id="Phobius"/>
    </source>
</evidence>
<gene>
    <name evidence="2" type="ORF">H9882_03670</name>
</gene>
<dbReference type="AlphaFoldDB" id="A0A948WQV6"/>
<organism evidence="2 3">
    <name type="scientific">Candidatus Allofournierella pullistercoris</name>
    <dbReference type="NCBI Taxonomy" id="2838597"/>
    <lineage>
        <taxon>Bacteria</taxon>
        <taxon>Bacillati</taxon>
        <taxon>Bacillota</taxon>
        <taxon>Clostridia</taxon>
        <taxon>Eubacteriales</taxon>
        <taxon>Oscillospiraceae</taxon>
        <taxon>Allofournierella</taxon>
    </lineage>
</organism>
<feature type="transmembrane region" description="Helical" evidence="1">
    <location>
        <begin position="135"/>
        <end position="158"/>
    </location>
</feature>
<evidence type="ECO:0000313" key="3">
    <source>
        <dbReference type="Proteomes" id="UP000713596"/>
    </source>
</evidence>
<proteinExistence type="predicted"/>
<feature type="transmembrane region" description="Helical" evidence="1">
    <location>
        <begin position="100"/>
        <end position="123"/>
    </location>
</feature>
<comment type="caution">
    <text evidence="2">The sequence shown here is derived from an EMBL/GenBank/DDBJ whole genome shotgun (WGS) entry which is preliminary data.</text>
</comment>
<keyword evidence="1" id="KW-0472">Membrane</keyword>
<name>A0A948WQV6_9FIRM</name>
<keyword evidence="1" id="KW-1133">Transmembrane helix</keyword>
<dbReference type="EMBL" id="JAHLFP010000028">
    <property type="protein sequence ID" value="MBU3805974.1"/>
    <property type="molecule type" value="Genomic_DNA"/>
</dbReference>
<reference evidence="2" key="2">
    <citation type="submission" date="2021-04" db="EMBL/GenBank/DDBJ databases">
        <authorList>
            <person name="Gilroy R."/>
        </authorList>
    </citation>
    <scope>NUCLEOTIDE SEQUENCE</scope>
    <source>
        <strain evidence="2">B5_2728</strain>
    </source>
</reference>
<keyword evidence="1" id="KW-0812">Transmembrane</keyword>
<accession>A0A948WQV6</accession>
<feature type="transmembrane region" description="Helical" evidence="1">
    <location>
        <begin position="28"/>
        <end position="61"/>
    </location>
</feature>
<evidence type="ECO:0000313" key="2">
    <source>
        <dbReference type="EMBL" id="MBU3805974.1"/>
    </source>
</evidence>